<evidence type="ECO:0000256" key="2">
    <source>
        <dbReference type="ARBA" id="ARBA00023002"/>
    </source>
</evidence>
<evidence type="ECO:0000313" key="6">
    <source>
        <dbReference type="Proteomes" id="UP000643405"/>
    </source>
</evidence>
<dbReference type="CDD" id="cd05353">
    <property type="entry name" value="hydroxyacyl-CoA-like_DH_SDR_c-like"/>
    <property type="match status" value="1"/>
</dbReference>
<evidence type="ECO:0000256" key="3">
    <source>
        <dbReference type="RuleBase" id="RU000363"/>
    </source>
</evidence>
<keyword evidence="2" id="KW-0560">Oxidoreductase</keyword>
<dbReference type="Proteomes" id="UP000643405">
    <property type="component" value="Unassembled WGS sequence"/>
</dbReference>
<dbReference type="SMART" id="SM00822">
    <property type="entry name" value="PKS_KR"/>
    <property type="match status" value="1"/>
</dbReference>
<dbReference type="PANTHER" id="PTHR45024">
    <property type="entry name" value="DEHYDROGENASES, SHORT CHAIN"/>
    <property type="match status" value="1"/>
</dbReference>
<dbReference type="InterPro" id="IPR002347">
    <property type="entry name" value="SDR_fam"/>
</dbReference>
<dbReference type="Gene3D" id="3.40.50.720">
    <property type="entry name" value="NAD(P)-binding Rossmann-like Domain"/>
    <property type="match status" value="1"/>
</dbReference>
<proteinExistence type="inferred from homology"/>
<dbReference type="PRINTS" id="PR00081">
    <property type="entry name" value="GDHRDH"/>
</dbReference>
<gene>
    <name evidence="5" type="ORF">ICI42_22045</name>
</gene>
<dbReference type="GO" id="GO:0016491">
    <property type="term" value="F:oxidoreductase activity"/>
    <property type="evidence" value="ECO:0007669"/>
    <property type="project" value="UniProtKB-KW"/>
</dbReference>
<evidence type="ECO:0000259" key="4">
    <source>
        <dbReference type="SMART" id="SM00822"/>
    </source>
</evidence>
<evidence type="ECO:0000256" key="1">
    <source>
        <dbReference type="ARBA" id="ARBA00006484"/>
    </source>
</evidence>
<dbReference type="AlphaFoldDB" id="A0A8J6U9I3"/>
<dbReference type="EMBL" id="JACVVX010000012">
    <property type="protein sequence ID" value="MBD0417327.1"/>
    <property type="molecule type" value="Genomic_DNA"/>
</dbReference>
<protein>
    <submittedName>
        <fullName evidence="5">SDR family oxidoreductase</fullName>
    </submittedName>
</protein>
<reference evidence="5" key="1">
    <citation type="submission" date="2020-09" db="EMBL/GenBank/DDBJ databases">
        <title>Genome seq and assembly of Tianweitania sp.</title>
        <authorList>
            <person name="Chhetri G."/>
        </authorList>
    </citation>
    <scope>NUCLEOTIDE SEQUENCE</scope>
    <source>
        <strain evidence="5">Rool2</strain>
    </source>
</reference>
<keyword evidence="6" id="KW-1185">Reference proteome</keyword>
<feature type="domain" description="Ketoreductase" evidence="4">
    <location>
        <begin position="10"/>
        <end position="201"/>
    </location>
</feature>
<dbReference type="PRINTS" id="PR00080">
    <property type="entry name" value="SDRFAMILY"/>
</dbReference>
<dbReference type="InterPro" id="IPR036291">
    <property type="entry name" value="NAD(P)-bd_dom_sf"/>
</dbReference>
<comment type="similarity">
    <text evidence="1 3">Belongs to the short-chain dehydrogenases/reductases (SDR) family.</text>
</comment>
<dbReference type="PANTHER" id="PTHR45024:SF2">
    <property type="entry name" value="SCP2 DOMAIN-CONTAINING PROTEIN"/>
    <property type="match status" value="1"/>
</dbReference>
<organism evidence="5 6">
    <name type="scientific">Oryzicola mucosus</name>
    <dbReference type="NCBI Taxonomy" id="2767425"/>
    <lineage>
        <taxon>Bacteria</taxon>
        <taxon>Pseudomonadati</taxon>
        <taxon>Pseudomonadota</taxon>
        <taxon>Alphaproteobacteria</taxon>
        <taxon>Hyphomicrobiales</taxon>
        <taxon>Phyllobacteriaceae</taxon>
        <taxon>Oryzicola</taxon>
    </lineage>
</organism>
<sequence length="302" mass="31750">MLMTIRFDGRVAIVTGAGAGLGRAHAHLLAAHGAKVVVNDPGGSVDGKGGDGAAADKVVAEITAAGGEAVANYASVSDREGAASIVQTAIDAFGKIDIVVNNAGILRDKSFVKMTLEEFEIVLNVHLLGTVYVTKAAWPHLLEQKYGRVVFTSSGSGLVGSYGQSNYGAAKTGMMGLMNNLKFEGAKSNIKVNMISPVAGTRMTEGIIEQKLFDLSKPEQVSPAVAWLSSEECDVNGEIVAAGAGYFTVLKLMKGKGHVVDPSHVATLEDFVNNKDKIFDLSEAKPYNSTLDDETKKFLGLM</sequence>
<comment type="caution">
    <text evidence="5">The sequence shown here is derived from an EMBL/GenBank/DDBJ whole genome shotgun (WGS) entry which is preliminary data.</text>
</comment>
<dbReference type="InterPro" id="IPR057326">
    <property type="entry name" value="KR_dom"/>
</dbReference>
<dbReference type="SUPFAM" id="SSF51735">
    <property type="entry name" value="NAD(P)-binding Rossmann-fold domains"/>
    <property type="match status" value="1"/>
</dbReference>
<accession>A0A8J6U9I3</accession>
<dbReference type="InterPro" id="IPR051687">
    <property type="entry name" value="Peroxisomal_Beta-Oxidation"/>
</dbReference>
<dbReference type="Pfam" id="PF00106">
    <property type="entry name" value="adh_short"/>
    <property type="match status" value="1"/>
</dbReference>
<name>A0A8J6U9I3_9HYPH</name>
<evidence type="ECO:0000313" key="5">
    <source>
        <dbReference type="EMBL" id="MBD0417327.1"/>
    </source>
</evidence>